<protein>
    <submittedName>
        <fullName evidence="1">Uncharacterized protein</fullName>
    </submittedName>
</protein>
<gene>
    <name evidence="1" type="ORF">HDG41_005770</name>
</gene>
<sequence>MTRPDERRPSADGRYSRRSKLPCRRDCRRALVVLARAVRPTWSAVPVRAVLAGRALARVWRRVGVRRAPVAAGPARLAGAACTSRWTSTRLEKRGILPEERQAASAGRQRAARRRAARCACATPARFCGRRASGRRAAGRPPFRVVTSPAAPCVRLHAAMERCGAVAHDCLVGTQPLHSSHRSD</sequence>
<accession>A0A7W8P872</accession>
<name>A0A7W8P872_9BURK</name>
<dbReference type="EMBL" id="JACHDE010000014">
    <property type="protein sequence ID" value="MBB5403682.1"/>
    <property type="molecule type" value="Genomic_DNA"/>
</dbReference>
<reference evidence="1 2" key="1">
    <citation type="submission" date="2020-08" db="EMBL/GenBank/DDBJ databases">
        <title>Genomic Encyclopedia of Type Strains, Phase IV (KMG-V): Genome sequencing to study the core and pangenomes of soil and plant-associated prokaryotes.</title>
        <authorList>
            <person name="Whitman W."/>
        </authorList>
    </citation>
    <scope>NUCLEOTIDE SEQUENCE [LARGE SCALE GENOMIC DNA]</scope>
    <source>
        <strain evidence="1 2">JPY162</strain>
    </source>
</reference>
<evidence type="ECO:0000313" key="2">
    <source>
        <dbReference type="Proteomes" id="UP000592820"/>
    </source>
</evidence>
<dbReference type="Proteomes" id="UP000592820">
    <property type="component" value="Unassembled WGS sequence"/>
</dbReference>
<evidence type="ECO:0000313" key="1">
    <source>
        <dbReference type="EMBL" id="MBB5403682.1"/>
    </source>
</evidence>
<dbReference type="AlphaFoldDB" id="A0A7W8P872"/>
<proteinExistence type="predicted"/>
<comment type="caution">
    <text evidence="1">The sequence shown here is derived from an EMBL/GenBank/DDBJ whole genome shotgun (WGS) entry which is preliminary data.</text>
</comment>
<organism evidence="1 2">
    <name type="scientific">Paraburkholderia youngii</name>
    <dbReference type="NCBI Taxonomy" id="2782701"/>
    <lineage>
        <taxon>Bacteria</taxon>
        <taxon>Pseudomonadati</taxon>
        <taxon>Pseudomonadota</taxon>
        <taxon>Betaproteobacteria</taxon>
        <taxon>Burkholderiales</taxon>
        <taxon>Burkholderiaceae</taxon>
        <taxon>Paraburkholderia</taxon>
    </lineage>
</organism>